<dbReference type="InterPro" id="IPR015946">
    <property type="entry name" value="KH_dom-like_a/b"/>
</dbReference>
<dbReference type="STRING" id="1033734.GCA_000285535_03159"/>
<dbReference type="AlphaFoldDB" id="A0A4S3PWT0"/>
<name>A0A4S3PWT0_9BACI</name>
<evidence type="ECO:0000313" key="2">
    <source>
        <dbReference type="Proteomes" id="UP000306477"/>
    </source>
</evidence>
<dbReference type="PANTHER" id="PTHR34352:SF1">
    <property type="entry name" value="PROTEIN YHFA"/>
    <property type="match status" value="1"/>
</dbReference>
<dbReference type="Pfam" id="PF02566">
    <property type="entry name" value="OsmC"/>
    <property type="match status" value="1"/>
</dbReference>
<keyword evidence="2" id="KW-1185">Reference proteome</keyword>
<evidence type="ECO:0000313" key="1">
    <source>
        <dbReference type="EMBL" id="THE13482.1"/>
    </source>
</evidence>
<comment type="caution">
    <text evidence="1">The sequence shown here is derived from an EMBL/GenBank/DDBJ whole genome shotgun (WGS) entry which is preliminary data.</text>
</comment>
<gene>
    <name evidence="1" type="ORF">E1I69_07675</name>
</gene>
<dbReference type="Proteomes" id="UP000306477">
    <property type="component" value="Unassembled WGS sequence"/>
</dbReference>
<dbReference type="RefSeq" id="WP_136379021.1">
    <property type="nucleotide sequence ID" value="NZ_SLUB01000009.1"/>
</dbReference>
<accession>A0A4S3PWT0</accession>
<dbReference type="InterPro" id="IPR036102">
    <property type="entry name" value="OsmC/Ohrsf"/>
</dbReference>
<protein>
    <submittedName>
        <fullName evidence="1">OsmC family peroxiredoxin</fullName>
    </submittedName>
</protein>
<sequence length="128" mass="14670">MIFKMKEVGFYTDLEYGELHVAGDEAYGFRPYQLLVSSIAVCSGGTLRKILEKKRMQVEDIAIHTEVERNEAQANRVEKIHLHYIIKGTDLNEQKIERSIEIASRNCPMAQSVKGSIEITETFEIIHE</sequence>
<dbReference type="Gene3D" id="3.30.300.20">
    <property type="match status" value="1"/>
</dbReference>
<organism evidence="1 2">
    <name type="scientific">Bacillus timonensis</name>
    <dbReference type="NCBI Taxonomy" id="1033734"/>
    <lineage>
        <taxon>Bacteria</taxon>
        <taxon>Bacillati</taxon>
        <taxon>Bacillota</taxon>
        <taxon>Bacilli</taxon>
        <taxon>Bacillales</taxon>
        <taxon>Bacillaceae</taxon>
        <taxon>Bacillus</taxon>
    </lineage>
</organism>
<proteinExistence type="predicted"/>
<dbReference type="OrthoDB" id="13625at2"/>
<dbReference type="PANTHER" id="PTHR34352">
    <property type="entry name" value="PROTEIN YHFA"/>
    <property type="match status" value="1"/>
</dbReference>
<reference evidence="1 2" key="1">
    <citation type="journal article" date="2019" name="Indoor Air">
        <title>Impacts of indoor surface finishes on bacterial viability.</title>
        <authorList>
            <person name="Hu J."/>
            <person name="Maamar S.B."/>
            <person name="Glawe A.J."/>
            <person name="Gottel N."/>
            <person name="Gilbert J.A."/>
            <person name="Hartmann E.M."/>
        </authorList>
    </citation>
    <scope>NUCLEOTIDE SEQUENCE [LARGE SCALE GENOMIC DNA]</scope>
    <source>
        <strain evidence="1 2">AF060A6</strain>
    </source>
</reference>
<dbReference type="InterPro" id="IPR003718">
    <property type="entry name" value="OsmC/Ohr_fam"/>
</dbReference>
<dbReference type="EMBL" id="SLUB01000009">
    <property type="protein sequence ID" value="THE13482.1"/>
    <property type="molecule type" value="Genomic_DNA"/>
</dbReference>
<dbReference type="SUPFAM" id="SSF82784">
    <property type="entry name" value="OsmC-like"/>
    <property type="match status" value="1"/>
</dbReference>